<name>A0ABN1P3Q7_9ACTN</name>
<keyword evidence="2" id="KW-1185">Reference proteome</keyword>
<evidence type="ECO:0008006" key="3">
    <source>
        <dbReference type="Google" id="ProtNLM"/>
    </source>
</evidence>
<comment type="caution">
    <text evidence="1">The sequence shown here is derived from an EMBL/GenBank/DDBJ whole genome shotgun (WGS) entry which is preliminary data.</text>
</comment>
<evidence type="ECO:0000313" key="2">
    <source>
        <dbReference type="Proteomes" id="UP001501578"/>
    </source>
</evidence>
<proteinExistence type="predicted"/>
<evidence type="ECO:0000313" key="1">
    <source>
        <dbReference type="EMBL" id="GAA0922009.1"/>
    </source>
</evidence>
<sequence length="89" mass="9012">MRSRRPVRDSPAWPSPADFTDVGSVLLGQLLLSDGEPEAAEGALTAAGGSGSGVISGYAGHLRGHILIGREDLDPAADLLEAAASTMNA</sequence>
<protein>
    <recommendedName>
        <fullName evidence="3">DUF2007 domain-containing protein</fullName>
    </recommendedName>
</protein>
<accession>A0ABN1P3Q7</accession>
<dbReference type="EMBL" id="BAAAHQ010000008">
    <property type="protein sequence ID" value="GAA0922009.1"/>
    <property type="molecule type" value="Genomic_DNA"/>
</dbReference>
<gene>
    <name evidence="1" type="ORF">GCM10009560_21150</name>
</gene>
<organism evidence="1 2">
    <name type="scientific">Nonomuraea longicatena</name>
    <dbReference type="NCBI Taxonomy" id="83682"/>
    <lineage>
        <taxon>Bacteria</taxon>
        <taxon>Bacillati</taxon>
        <taxon>Actinomycetota</taxon>
        <taxon>Actinomycetes</taxon>
        <taxon>Streptosporangiales</taxon>
        <taxon>Streptosporangiaceae</taxon>
        <taxon>Nonomuraea</taxon>
    </lineage>
</organism>
<dbReference type="Proteomes" id="UP001501578">
    <property type="component" value="Unassembled WGS sequence"/>
</dbReference>
<reference evidence="1 2" key="1">
    <citation type="journal article" date="2019" name="Int. J. Syst. Evol. Microbiol.">
        <title>The Global Catalogue of Microorganisms (GCM) 10K type strain sequencing project: providing services to taxonomists for standard genome sequencing and annotation.</title>
        <authorList>
            <consortium name="The Broad Institute Genomics Platform"/>
            <consortium name="The Broad Institute Genome Sequencing Center for Infectious Disease"/>
            <person name="Wu L."/>
            <person name="Ma J."/>
        </authorList>
    </citation>
    <scope>NUCLEOTIDE SEQUENCE [LARGE SCALE GENOMIC DNA]</scope>
    <source>
        <strain evidence="1 2">JCM 11136</strain>
    </source>
</reference>